<protein>
    <submittedName>
        <fullName evidence="2">Uncharacterized protein</fullName>
    </submittedName>
</protein>
<dbReference type="RefSeq" id="WP_154975182.1">
    <property type="nucleotide sequence ID" value="NZ_CABGXA010000024.1"/>
</dbReference>
<feature type="region of interest" description="Disordered" evidence="1">
    <location>
        <begin position="1"/>
        <end position="61"/>
    </location>
</feature>
<proteinExistence type="predicted"/>
<evidence type="ECO:0000313" key="3">
    <source>
        <dbReference type="Proteomes" id="UP000557483"/>
    </source>
</evidence>
<comment type="caution">
    <text evidence="2">The sequence shown here is derived from an EMBL/GenBank/DDBJ whole genome shotgun (WGS) entry which is preliminary data.</text>
</comment>
<dbReference type="AlphaFoldDB" id="A0A839CLQ6"/>
<sequence>MAKTTKTGSVDDLNAEGTAEEGLNVDDLNAGGIVQDNQQHDETDDDSADDADGAEDETAAPEYVVLKGNCIRHDGEIYRENLRIPVSGKDAERLLAAGVIADVQVLRQRALSAARGVKITTE</sequence>
<feature type="compositionally biased region" description="Acidic residues" evidence="1">
    <location>
        <begin position="42"/>
        <end position="59"/>
    </location>
</feature>
<gene>
    <name evidence="2" type="ORF">HV064_25005</name>
</gene>
<organism evidence="2 3">
    <name type="scientific">Klebsiella grimontii</name>
    <dbReference type="NCBI Taxonomy" id="2058152"/>
    <lineage>
        <taxon>Bacteria</taxon>
        <taxon>Pseudomonadati</taxon>
        <taxon>Pseudomonadota</taxon>
        <taxon>Gammaproteobacteria</taxon>
        <taxon>Enterobacterales</taxon>
        <taxon>Enterobacteriaceae</taxon>
        <taxon>Klebsiella/Raoultella group</taxon>
        <taxon>Klebsiella</taxon>
    </lineage>
</organism>
<accession>A0A839CLQ6</accession>
<evidence type="ECO:0000313" key="2">
    <source>
        <dbReference type="EMBL" id="MBA8127133.1"/>
    </source>
</evidence>
<dbReference type="Proteomes" id="UP000557483">
    <property type="component" value="Unassembled WGS sequence"/>
</dbReference>
<evidence type="ECO:0000256" key="1">
    <source>
        <dbReference type="SAM" id="MobiDB-lite"/>
    </source>
</evidence>
<name>A0A839CLQ6_9ENTR</name>
<dbReference type="EMBL" id="JABXRN010000001">
    <property type="protein sequence ID" value="MBA8127133.1"/>
    <property type="molecule type" value="Genomic_DNA"/>
</dbReference>
<reference evidence="2 3" key="1">
    <citation type="submission" date="2020-06" db="EMBL/GenBank/DDBJ databases">
        <title>REHAB project genomes.</title>
        <authorList>
            <person name="Shaw L.P."/>
        </authorList>
    </citation>
    <scope>NUCLEOTIDE SEQUENCE [LARGE SCALE GENOMIC DNA]</scope>
    <source>
        <strain evidence="2 3">RHBSTW-00092</strain>
    </source>
</reference>